<gene>
    <name evidence="2" type="primary">Necator_chrI.g3181</name>
    <name evidence="2" type="ORF">RB195_007052</name>
</gene>
<organism evidence="2 3">
    <name type="scientific">Necator americanus</name>
    <name type="common">Human hookworm</name>
    <dbReference type="NCBI Taxonomy" id="51031"/>
    <lineage>
        <taxon>Eukaryota</taxon>
        <taxon>Metazoa</taxon>
        <taxon>Ecdysozoa</taxon>
        <taxon>Nematoda</taxon>
        <taxon>Chromadorea</taxon>
        <taxon>Rhabditida</taxon>
        <taxon>Rhabditina</taxon>
        <taxon>Rhabditomorpha</taxon>
        <taxon>Strongyloidea</taxon>
        <taxon>Ancylostomatidae</taxon>
        <taxon>Bunostominae</taxon>
        <taxon>Necator</taxon>
    </lineage>
</organism>
<accession>A0ABR1BVF5</accession>
<sequence length="74" mass="8262">MERMVSALSPAVPTTPVATAEFVTNSLSTRLPEFMYDPDNGCAFEVWYIRYKDGLKGRCNLGRCSESSTNHIKT</sequence>
<dbReference type="Proteomes" id="UP001303046">
    <property type="component" value="Unassembled WGS sequence"/>
</dbReference>
<feature type="domain" description="DUF7083" evidence="1">
    <location>
        <begin position="24"/>
        <end position="54"/>
    </location>
</feature>
<evidence type="ECO:0000259" key="1">
    <source>
        <dbReference type="Pfam" id="PF23309"/>
    </source>
</evidence>
<name>A0ABR1BVF5_NECAM</name>
<proteinExistence type="predicted"/>
<evidence type="ECO:0000313" key="2">
    <source>
        <dbReference type="EMBL" id="KAK6730356.1"/>
    </source>
</evidence>
<keyword evidence="3" id="KW-1185">Reference proteome</keyword>
<dbReference type="InterPro" id="IPR055510">
    <property type="entry name" value="DUF7083"/>
</dbReference>
<reference evidence="2 3" key="1">
    <citation type="submission" date="2023-08" db="EMBL/GenBank/DDBJ databases">
        <title>A Necator americanus chromosomal reference genome.</title>
        <authorList>
            <person name="Ilik V."/>
            <person name="Petrzelkova K.J."/>
            <person name="Pardy F."/>
            <person name="Fuh T."/>
            <person name="Niatou-Singa F.S."/>
            <person name="Gouil Q."/>
            <person name="Baker L."/>
            <person name="Ritchie M.E."/>
            <person name="Jex A.R."/>
            <person name="Gazzola D."/>
            <person name="Li H."/>
            <person name="Toshio Fujiwara R."/>
            <person name="Zhan B."/>
            <person name="Aroian R.V."/>
            <person name="Pafco B."/>
            <person name="Schwarz E.M."/>
        </authorList>
    </citation>
    <scope>NUCLEOTIDE SEQUENCE [LARGE SCALE GENOMIC DNA]</scope>
    <source>
        <strain evidence="2 3">Aroian</strain>
        <tissue evidence="2">Whole animal</tissue>
    </source>
</reference>
<evidence type="ECO:0000313" key="3">
    <source>
        <dbReference type="Proteomes" id="UP001303046"/>
    </source>
</evidence>
<dbReference type="Pfam" id="PF23309">
    <property type="entry name" value="DUF7083"/>
    <property type="match status" value="1"/>
</dbReference>
<protein>
    <recommendedName>
        <fullName evidence="1">DUF7083 domain-containing protein</fullName>
    </recommendedName>
</protein>
<comment type="caution">
    <text evidence="2">The sequence shown here is derived from an EMBL/GenBank/DDBJ whole genome shotgun (WGS) entry which is preliminary data.</text>
</comment>
<dbReference type="EMBL" id="JAVFWL010000001">
    <property type="protein sequence ID" value="KAK6730356.1"/>
    <property type="molecule type" value="Genomic_DNA"/>
</dbReference>